<evidence type="ECO:0000256" key="3">
    <source>
        <dbReference type="ARBA" id="ARBA00022679"/>
    </source>
</evidence>
<evidence type="ECO:0000259" key="15">
    <source>
        <dbReference type="Pfam" id="PF03104"/>
    </source>
</evidence>
<feature type="domain" description="DNA polymerase alpha catalytic subunit N-terminal" evidence="17">
    <location>
        <begin position="33"/>
        <end position="91"/>
    </location>
</feature>
<dbReference type="GO" id="GO:0003688">
    <property type="term" value="F:DNA replication origin binding"/>
    <property type="evidence" value="ECO:0007669"/>
    <property type="project" value="TreeGrafter"/>
</dbReference>
<dbReference type="Gene3D" id="2.40.50.730">
    <property type="match status" value="1"/>
</dbReference>
<dbReference type="Gene3D" id="3.30.70.2820">
    <property type="match status" value="1"/>
</dbReference>
<organism evidence="18 19">
    <name type="scientific">Parastrongyloides trichosuri</name>
    <name type="common">Possum-specific nematode worm</name>
    <dbReference type="NCBI Taxonomy" id="131310"/>
    <lineage>
        <taxon>Eukaryota</taxon>
        <taxon>Metazoa</taxon>
        <taxon>Ecdysozoa</taxon>
        <taxon>Nematoda</taxon>
        <taxon>Chromadorea</taxon>
        <taxon>Rhabditida</taxon>
        <taxon>Tylenchina</taxon>
        <taxon>Panagrolaimomorpha</taxon>
        <taxon>Strongyloidoidea</taxon>
        <taxon>Strongyloididae</taxon>
        <taxon>Parastrongyloides</taxon>
    </lineage>
</organism>
<keyword evidence="8" id="KW-0862">Zinc</keyword>
<dbReference type="SUPFAM" id="SSF53098">
    <property type="entry name" value="Ribonuclease H-like"/>
    <property type="match status" value="1"/>
</dbReference>
<keyword evidence="11" id="KW-0539">Nucleus</keyword>
<name>A0A0N5A1W3_PARTI</name>
<comment type="subcellular location">
    <subcellularLocation>
        <location evidence="1">Nucleus</location>
    </subcellularLocation>
</comment>
<dbReference type="InterPro" id="IPR006172">
    <property type="entry name" value="DNA-dir_DNA_pol_B"/>
</dbReference>
<evidence type="ECO:0000256" key="6">
    <source>
        <dbReference type="ARBA" id="ARBA00022723"/>
    </source>
</evidence>
<dbReference type="GO" id="GO:0003697">
    <property type="term" value="F:single-stranded DNA binding"/>
    <property type="evidence" value="ECO:0007669"/>
    <property type="project" value="TreeGrafter"/>
</dbReference>
<evidence type="ECO:0000256" key="9">
    <source>
        <dbReference type="ARBA" id="ARBA00022932"/>
    </source>
</evidence>
<dbReference type="FunFam" id="1.10.132.60:FF:000004">
    <property type="entry name" value="DNA polymerase"/>
    <property type="match status" value="1"/>
</dbReference>
<accession>A0A0N5A1W3</accession>
<dbReference type="InterPro" id="IPR036397">
    <property type="entry name" value="RNaseH_sf"/>
</dbReference>
<dbReference type="GO" id="GO:0006272">
    <property type="term" value="P:leading strand elongation"/>
    <property type="evidence" value="ECO:0007669"/>
    <property type="project" value="TreeGrafter"/>
</dbReference>
<evidence type="ECO:0000256" key="10">
    <source>
        <dbReference type="ARBA" id="ARBA00023125"/>
    </source>
</evidence>
<feature type="domain" description="DNA-directed DNA polymerase family B multifunctional" evidence="14">
    <location>
        <begin position="751"/>
        <end position="1187"/>
    </location>
</feature>
<comment type="similarity">
    <text evidence="2 12">Belongs to the DNA polymerase type-B family.</text>
</comment>
<feature type="domain" description="DNA-directed DNA polymerase family B exonuclease" evidence="15">
    <location>
        <begin position="445"/>
        <end position="683"/>
    </location>
</feature>
<dbReference type="InterPro" id="IPR006133">
    <property type="entry name" value="DNA-dir_DNA_pol_B_exonuc"/>
</dbReference>
<evidence type="ECO:0000256" key="1">
    <source>
        <dbReference type="ARBA" id="ARBA00004123"/>
    </source>
</evidence>
<reference evidence="19" key="1">
    <citation type="submission" date="2017-02" db="UniProtKB">
        <authorList>
            <consortium name="WormBaseParasite"/>
        </authorList>
    </citation>
    <scope>IDENTIFICATION</scope>
</reference>
<keyword evidence="7" id="KW-0863">Zinc-finger</keyword>
<dbReference type="Pfam" id="PF12254">
    <property type="entry name" value="DNA_pol_alpha_N"/>
    <property type="match status" value="1"/>
</dbReference>
<dbReference type="Proteomes" id="UP000038045">
    <property type="component" value="Unplaced"/>
</dbReference>
<dbReference type="Gene3D" id="3.30.420.10">
    <property type="entry name" value="Ribonuclease H-like superfamily/Ribonuclease H"/>
    <property type="match status" value="1"/>
</dbReference>
<dbReference type="CDD" id="cd05776">
    <property type="entry name" value="DNA_polB_alpha_exo"/>
    <property type="match status" value="1"/>
</dbReference>
<evidence type="ECO:0000256" key="13">
    <source>
        <dbReference type="SAM" id="MobiDB-lite"/>
    </source>
</evidence>
<dbReference type="PANTHER" id="PTHR45861:SF1">
    <property type="entry name" value="DNA POLYMERASE ALPHA CATALYTIC SUBUNIT"/>
    <property type="match status" value="1"/>
</dbReference>
<dbReference type="GO" id="GO:0003887">
    <property type="term" value="F:DNA-directed DNA polymerase activity"/>
    <property type="evidence" value="ECO:0007669"/>
    <property type="project" value="UniProtKB-KW"/>
</dbReference>
<dbReference type="Gene3D" id="1.10.3200.20">
    <property type="entry name" value="DNA Polymerase alpha, zinc finger"/>
    <property type="match status" value="1"/>
</dbReference>
<dbReference type="GO" id="GO:0003682">
    <property type="term" value="F:chromatin binding"/>
    <property type="evidence" value="ECO:0007669"/>
    <property type="project" value="TreeGrafter"/>
</dbReference>
<evidence type="ECO:0000256" key="11">
    <source>
        <dbReference type="ARBA" id="ARBA00023242"/>
    </source>
</evidence>
<dbReference type="GO" id="GO:0000166">
    <property type="term" value="F:nucleotide binding"/>
    <property type="evidence" value="ECO:0007669"/>
    <property type="project" value="InterPro"/>
</dbReference>
<keyword evidence="6" id="KW-0479">Metal-binding</keyword>
<evidence type="ECO:0000313" key="19">
    <source>
        <dbReference type="WBParaSite" id="PTRK_0001560900.1"/>
    </source>
</evidence>
<dbReference type="GO" id="GO:0005658">
    <property type="term" value="C:alpha DNA polymerase:primase complex"/>
    <property type="evidence" value="ECO:0007669"/>
    <property type="project" value="TreeGrafter"/>
</dbReference>
<keyword evidence="3 12" id="KW-0808">Transferase</keyword>
<evidence type="ECO:0000259" key="14">
    <source>
        <dbReference type="Pfam" id="PF00136"/>
    </source>
</evidence>
<keyword evidence="10 12" id="KW-0238">DNA-binding</keyword>
<protein>
    <recommendedName>
        <fullName evidence="12">DNA polymerase</fullName>
        <ecNumber evidence="12">2.7.7.7</ecNumber>
    </recommendedName>
</protein>
<evidence type="ECO:0000256" key="2">
    <source>
        <dbReference type="ARBA" id="ARBA00005755"/>
    </source>
</evidence>
<keyword evidence="4 12" id="KW-0548">Nucleotidyltransferase</keyword>
<dbReference type="PROSITE" id="PS00116">
    <property type="entry name" value="DNA_POLYMERASE_B"/>
    <property type="match status" value="1"/>
</dbReference>
<evidence type="ECO:0000259" key="17">
    <source>
        <dbReference type="Pfam" id="PF12254"/>
    </source>
</evidence>
<dbReference type="WBParaSite" id="PTRK_0001560900.1">
    <property type="protein sequence ID" value="PTRK_0001560900.1"/>
    <property type="gene ID" value="PTRK_0001560900"/>
</dbReference>
<dbReference type="InterPro" id="IPR015088">
    <property type="entry name" value="Znf_DNA-dir_DNA_pol_B_alpha"/>
</dbReference>
<evidence type="ECO:0000256" key="8">
    <source>
        <dbReference type="ARBA" id="ARBA00022833"/>
    </source>
</evidence>
<dbReference type="InterPro" id="IPR038256">
    <property type="entry name" value="Pol_alpha_znc_sf"/>
</dbReference>
<dbReference type="InterPro" id="IPR024647">
    <property type="entry name" value="DNA_pol_a_cat_su_N"/>
</dbReference>
<dbReference type="PRINTS" id="PR00106">
    <property type="entry name" value="DNAPOLB"/>
</dbReference>
<dbReference type="STRING" id="131310.A0A0N5A1W3"/>
<comment type="catalytic activity">
    <reaction evidence="12">
        <text>DNA(n) + a 2'-deoxyribonucleoside 5'-triphosphate = DNA(n+1) + diphosphate</text>
        <dbReference type="Rhea" id="RHEA:22508"/>
        <dbReference type="Rhea" id="RHEA-COMP:17339"/>
        <dbReference type="Rhea" id="RHEA-COMP:17340"/>
        <dbReference type="ChEBI" id="CHEBI:33019"/>
        <dbReference type="ChEBI" id="CHEBI:61560"/>
        <dbReference type="ChEBI" id="CHEBI:173112"/>
        <dbReference type="EC" id="2.7.7.7"/>
    </reaction>
</comment>
<evidence type="ECO:0000256" key="5">
    <source>
        <dbReference type="ARBA" id="ARBA00022705"/>
    </source>
</evidence>
<dbReference type="InterPro" id="IPR012337">
    <property type="entry name" value="RNaseH-like_sf"/>
</dbReference>
<sequence length="1407" mass="161782">MSSSDEEIVLTRSSRRTTTARSIPRDNKRDDVLAKIREAKNRGEKFKPDINTFVKDVYEEVDEEEYQKIVQGRSSSEFVVDDTGTGDYMDLDRDIDEEEEYNDKFMEKKVVKKFNKPGVKSIKSFFNTSVKGKVKDEKSIKLDNDDVLMGLLKELDDEKEEKETVVCEVPSKNPFKRPLQSPLVNDKPPKVPKVQPYHSCVSTSVSKVEVSEVKESISIVQKDCNTAIQNDDFMDDFDDPSFDEVLAKNAKVQNEVPIEKVQQVESITGQNVDEQFQEFNNPEVDITHFNNEQNLLKELDECDMDDTKKKGRQIYFHYLDAYEDPVKYPSSVYLFGRIHGVKGISRSTCIKLTNIEKQIFFAPRRTRLVNGGNTETPVTFAELHEEVKQVLFSYGISVFKNMVVKKRIAFEDEEWNNKEIECLEVRYKGSLPRLPPDLVGETFFKVYNTTATALERVLLECNINGPSDLIINNAIMKDVVENHTLTEYICNMEKMNNITVVEEAKNIPYYIRMMSFNVVTSQSNDKRENQIVMICGLYDCSASLEKINVEPKTLTKFCFLTKPPRVALPFDLNEKFNERGLKDVIVTKNESELISMFLNYIVKVDPDIYIGHDFSEQLSKLVSRMDKLNTHLWSRISRLKRTTKISKIGFSKSAQWELTAGRLVADSRTSAMELLKAKSFDLDDLVEQLFNIKRDSEFMNGDIERNYANSNRLASFVQKCVFDSWYAVKIVNKLDAVPLFAQITKIVGGVFSRTLMGGRAERNEYLLLHAFYRKGYLTPDKHQKMQHKALKGNDNDVKQAKKTTFTGGMVLDPIKGLYDTYIILLDFNSLYPSIIQEYNICFTTIPNCTKEPEDEENLPSIPKKNVNAGILPTEIRKLVESRRDVKRKIKYESVKSPKSDLKKKLEIKQMGLKLTANSMYGCLGFDASRFCAKSLAALVTYKGREILLRTKTFVENLGFSVIYGDTDSIMVNSKSNSLKDALKIANNIKNTINMHYKKLEIDLDGVYKKLLLLKKKKYAGLAVNPENEKEESRELKGLDIVRRDWSVLAKEVGNKIVDLIFLKDREELAYDIHTTLGDIRKQIQNNELPLSKFEILKQLNKNPSDYGETKSLPHVLLALRMNNNGLTHFKSGDVVKYIICDDGTNNSHSQRAYHKTEIEKDSKLKVDMDYYLKQQIYPVVSRLCEPIVETNPVQIAEALGIDSSGLKKRMLEDENELDNDDIDYEVNFDACDPFKFKCPNPDCMSEIEIREGVVKREDIVELTLQKCGKCETLFSENKGYLINCLISQLRRHIKNYCNSTYVCDDVCAYESRIAPYKMTKFGPSCLKCDNGIMKKKYSIKMLYDQQCFLRNIFCLSNELMEGKKLETIDETKCKEMYNQLYDIVERYLNMNAFNIVDLGFIFASSYA</sequence>
<evidence type="ECO:0000256" key="4">
    <source>
        <dbReference type="ARBA" id="ARBA00022695"/>
    </source>
</evidence>
<dbReference type="GO" id="GO:1902975">
    <property type="term" value="P:mitotic DNA replication initiation"/>
    <property type="evidence" value="ECO:0007669"/>
    <property type="project" value="InterPro"/>
</dbReference>
<proteinExistence type="inferred from homology"/>
<dbReference type="Gene3D" id="3.90.1600.10">
    <property type="entry name" value="Palm domain of DNA polymerase"/>
    <property type="match status" value="2"/>
</dbReference>
<dbReference type="EC" id="2.7.7.7" evidence="12"/>
<keyword evidence="9 12" id="KW-0239">DNA-directed DNA polymerase</keyword>
<evidence type="ECO:0000313" key="18">
    <source>
        <dbReference type="Proteomes" id="UP000038045"/>
    </source>
</evidence>
<keyword evidence="5 12" id="KW-0235">DNA replication</keyword>
<dbReference type="InterPro" id="IPR017964">
    <property type="entry name" value="DNA-dir_DNA_pol_B_CS"/>
</dbReference>
<dbReference type="InterPro" id="IPR042087">
    <property type="entry name" value="DNA_pol_B_thumb"/>
</dbReference>
<dbReference type="Pfam" id="PF00136">
    <property type="entry name" value="DNA_pol_B"/>
    <property type="match status" value="1"/>
</dbReference>
<dbReference type="GO" id="GO:0006273">
    <property type="term" value="P:lagging strand elongation"/>
    <property type="evidence" value="ECO:0007669"/>
    <property type="project" value="TreeGrafter"/>
</dbReference>
<dbReference type="NCBIfam" id="TIGR00592">
    <property type="entry name" value="pol2"/>
    <property type="match status" value="1"/>
</dbReference>
<feature type="domain" description="Zinc finger DNA-directed DNA polymerase family B alpha" evidence="16">
    <location>
        <begin position="1222"/>
        <end position="1402"/>
    </location>
</feature>
<dbReference type="PANTHER" id="PTHR45861">
    <property type="entry name" value="DNA POLYMERASE ALPHA CATALYTIC SUBUNIT"/>
    <property type="match status" value="1"/>
</dbReference>
<evidence type="ECO:0000256" key="12">
    <source>
        <dbReference type="RuleBase" id="RU000442"/>
    </source>
</evidence>
<dbReference type="CDD" id="cd05532">
    <property type="entry name" value="POLBc_alpha"/>
    <property type="match status" value="1"/>
</dbReference>
<dbReference type="GO" id="GO:0008270">
    <property type="term" value="F:zinc ion binding"/>
    <property type="evidence" value="ECO:0007669"/>
    <property type="project" value="UniProtKB-KW"/>
</dbReference>
<dbReference type="InterPro" id="IPR045846">
    <property type="entry name" value="POLBc_alpha"/>
</dbReference>
<feature type="region of interest" description="Disordered" evidence="13">
    <location>
        <begin position="1"/>
        <end position="28"/>
    </location>
</feature>
<evidence type="ECO:0000259" key="16">
    <source>
        <dbReference type="Pfam" id="PF08996"/>
    </source>
</evidence>
<keyword evidence="18" id="KW-1185">Reference proteome</keyword>
<dbReference type="SUPFAM" id="SSF56672">
    <property type="entry name" value="DNA/RNA polymerases"/>
    <property type="match status" value="1"/>
</dbReference>
<evidence type="ECO:0000256" key="7">
    <source>
        <dbReference type="ARBA" id="ARBA00022771"/>
    </source>
</evidence>
<dbReference type="Pfam" id="PF03104">
    <property type="entry name" value="DNA_pol_B_exo1"/>
    <property type="match status" value="1"/>
</dbReference>
<dbReference type="Gene3D" id="1.10.132.60">
    <property type="entry name" value="DNA polymerase family B, C-terminal domain"/>
    <property type="match status" value="1"/>
</dbReference>
<dbReference type="Pfam" id="PF08996">
    <property type="entry name" value="zf-DNA_Pol"/>
    <property type="match status" value="1"/>
</dbReference>
<dbReference type="InterPro" id="IPR043502">
    <property type="entry name" value="DNA/RNA_pol_sf"/>
</dbReference>
<dbReference type="InterPro" id="IPR023211">
    <property type="entry name" value="DNA_pol_palm_dom_sf"/>
</dbReference>
<dbReference type="InterPro" id="IPR006134">
    <property type="entry name" value="DNA-dir_DNA_pol_B_multi_dom"/>
</dbReference>
<dbReference type="SMART" id="SM00486">
    <property type="entry name" value="POLBc"/>
    <property type="match status" value="1"/>
</dbReference>